<dbReference type="InterPro" id="IPR050314">
    <property type="entry name" value="Glycosyl_Hydrlase_18"/>
</dbReference>
<dbReference type="InterPro" id="IPR029070">
    <property type="entry name" value="Chitinase_insertion_sf"/>
</dbReference>
<evidence type="ECO:0000256" key="1">
    <source>
        <dbReference type="SAM" id="SignalP"/>
    </source>
</evidence>
<dbReference type="InterPro" id="IPR001223">
    <property type="entry name" value="Glyco_hydro18_cat"/>
</dbReference>
<feature type="domain" description="GH18" evidence="2">
    <location>
        <begin position="34"/>
        <end position="402"/>
    </location>
</feature>
<evidence type="ECO:0000313" key="3">
    <source>
        <dbReference type="Proteomes" id="UP000695022"/>
    </source>
</evidence>
<dbReference type="PROSITE" id="PS51910">
    <property type="entry name" value="GH18_2"/>
    <property type="match status" value="1"/>
</dbReference>
<dbReference type="Proteomes" id="UP000695022">
    <property type="component" value="Unplaced"/>
</dbReference>
<dbReference type="InterPro" id="IPR017853">
    <property type="entry name" value="GH"/>
</dbReference>
<dbReference type="SMART" id="SM00636">
    <property type="entry name" value="Glyco_18"/>
    <property type="match status" value="1"/>
</dbReference>
<dbReference type="GeneID" id="106812531"/>
<reference evidence="4" key="1">
    <citation type="submission" date="2025-08" db="UniProtKB">
        <authorList>
            <consortium name="RefSeq"/>
        </authorList>
    </citation>
    <scope>IDENTIFICATION</scope>
</reference>
<evidence type="ECO:0000313" key="4">
    <source>
        <dbReference type="RefSeq" id="XP_014671914.1"/>
    </source>
</evidence>
<evidence type="ECO:0000259" key="2">
    <source>
        <dbReference type="PROSITE" id="PS51910"/>
    </source>
</evidence>
<dbReference type="Gene3D" id="3.20.20.80">
    <property type="entry name" value="Glycosidases"/>
    <property type="match status" value="2"/>
</dbReference>
<keyword evidence="1" id="KW-0732">Signal</keyword>
<proteinExistence type="predicted"/>
<dbReference type="PANTHER" id="PTHR11177:SF317">
    <property type="entry name" value="CHITINASE 12-RELATED"/>
    <property type="match status" value="1"/>
</dbReference>
<dbReference type="PANTHER" id="PTHR11177">
    <property type="entry name" value="CHITINASE"/>
    <property type="match status" value="1"/>
</dbReference>
<keyword evidence="3" id="KW-1185">Reference proteome</keyword>
<dbReference type="SUPFAM" id="SSF51445">
    <property type="entry name" value="(Trans)glycosidases"/>
    <property type="match status" value="2"/>
</dbReference>
<dbReference type="Pfam" id="PF00704">
    <property type="entry name" value="Glyco_hydro_18"/>
    <property type="match status" value="2"/>
</dbReference>
<dbReference type="SUPFAM" id="SSF54556">
    <property type="entry name" value="Chitinase insertion domain"/>
    <property type="match status" value="1"/>
</dbReference>
<feature type="signal peptide" evidence="1">
    <location>
        <begin position="1"/>
        <end position="23"/>
    </location>
</feature>
<gene>
    <name evidence="4" type="primary">LOC106812531</name>
</gene>
<protein>
    <submittedName>
        <fullName evidence="4">Chitinase-3-like protein 2</fullName>
    </submittedName>
</protein>
<dbReference type="Gene3D" id="3.10.50.10">
    <property type="match status" value="1"/>
</dbReference>
<accession>A0ABM1EI93</accession>
<sequence>MTMMMMMMRLLLVGLTVLAVLVGDRVLANHVGTYRVVCYFTNWSQYRPSPATFQPENIDPSLCTHIVFAFAVLNKRLQLIPHDGTRPRSQFINPNSALSLRRYNFDGIELDGVVQGESTAERSSRHRKLPSRMLRRRGLSQAEFQASITFTHPIRLNWDGHFCCRTFSSGPNNSQLAPIHTVENDETSKGSSCHLRLRAPCLAPLVGAAKILKLFRYESNPRLIYVDGRFGCCHSKELTDISVQLLRIEPLKWSVRKWLHEGMPQDKFVVGLSLYGRCSQLEAAEKPAVGAKLRRGAKACKPGTYTREAGVLAYYEVCQKMQDQAYKIRFDPVQDVPYMSKGDDWISYDNERSLHDKVMYMKERRLGGVMIYTLDFDDFSGKFCEAGPHPLLRAIRTTLEQPDPPLVRDWIGSDPSANSVSARSATAAVVTLVFLTASVFLLA</sequence>
<feature type="chain" id="PRO_5047474960" evidence="1">
    <location>
        <begin position="24"/>
        <end position="443"/>
    </location>
</feature>
<dbReference type="RefSeq" id="XP_014671914.1">
    <property type="nucleotide sequence ID" value="XM_014816428.1"/>
</dbReference>
<organism evidence="3 4">
    <name type="scientific">Priapulus caudatus</name>
    <name type="common">Priapulid worm</name>
    <dbReference type="NCBI Taxonomy" id="37621"/>
    <lineage>
        <taxon>Eukaryota</taxon>
        <taxon>Metazoa</taxon>
        <taxon>Ecdysozoa</taxon>
        <taxon>Scalidophora</taxon>
        <taxon>Priapulida</taxon>
        <taxon>Priapulimorpha</taxon>
        <taxon>Priapulimorphida</taxon>
        <taxon>Priapulidae</taxon>
        <taxon>Priapulus</taxon>
    </lineage>
</organism>
<dbReference type="InterPro" id="IPR011583">
    <property type="entry name" value="Chitinase_II/V-like_cat"/>
</dbReference>
<name>A0ABM1EI93_PRICU</name>